<proteinExistence type="predicted"/>
<keyword evidence="5" id="KW-1185">Reference proteome</keyword>
<evidence type="ECO:0000259" key="1">
    <source>
        <dbReference type="Pfam" id="PF17111"/>
    </source>
</evidence>
<reference evidence="3 5" key="2">
    <citation type="submission" date="2023-09" db="EMBL/GenBank/DDBJ databases">
        <title>Complete-Gapless Cercospora beticola genome.</title>
        <authorList>
            <person name="Wyatt N.A."/>
            <person name="Spanner R.E."/>
            <person name="Bolton M.D."/>
        </authorList>
    </citation>
    <scope>NUCLEOTIDE SEQUENCE [LARGE SCALE GENOMIC DNA]</scope>
    <source>
        <strain evidence="3">Cb09-40</strain>
    </source>
</reference>
<dbReference type="Proteomes" id="UP001302367">
    <property type="component" value="Chromosome 8"/>
</dbReference>
<gene>
    <name evidence="2" type="ORF">CB0940_10107</name>
    <name evidence="3" type="ORF">RHO25_011470</name>
</gene>
<dbReference type="Pfam" id="PF17111">
    <property type="entry name" value="PigL_N"/>
    <property type="match status" value="1"/>
</dbReference>
<feature type="domain" description="Azaphilone pigments biosynthesis cluster protein L N-terminal" evidence="1">
    <location>
        <begin position="2"/>
        <end position="199"/>
    </location>
</feature>
<sequence length="272" mass="29794">MADPLSVSAAVVSLVVPTLHGARLLLDDLEKITNAPETVAQLTGEAKSISKYLSLLKGIGAPVWSSLGMNIGDQSKATIQSCEEACSTIRSDILRWTKRPASGKLSWIDRVKVGFFRDQQLQAYFDRLRTHRLSLQSVVGVATLYSSIRNSQTNNEIRDLVTAASDRTQTEVAVVQRKLEEVQLRSTPESTTSNEDATEYDRDAIATSLEDLLEALKLSQPLLRELLSRSDPAEVERNAQKSGTTTTITFGTNDRGMQVGVSHGQIQFRSGS</sequence>
<dbReference type="OrthoDB" id="432483at2759"/>
<organism evidence="2 4">
    <name type="scientific">Cercospora beticola</name>
    <name type="common">Sugarbeet leaf spot fungus</name>
    <dbReference type="NCBI Taxonomy" id="122368"/>
    <lineage>
        <taxon>Eukaryota</taxon>
        <taxon>Fungi</taxon>
        <taxon>Dikarya</taxon>
        <taxon>Ascomycota</taxon>
        <taxon>Pezizomycotina</taxon>
        <taxon>Dothideomycetes</taxon>
        <taxon>Dothideomycetidae</taxon>
        <taxon>Mycosphaerellales</taxon>
        <taxon>Mycosphaerellaceae</taxon>
        <taxon>Cercospora</taxon>
    </lineage>
</organism>
<protein>
    <recommendedName>
        <fullName evidence="1">Azaphilone pigments biosynthesis cluster protein L N-terminal domain-containing protein</fullName>
    </recommendedName>
</protein>
<dbReference type="EMBL" id="CP134191">
    <property type="protein sequence ID" value="WPB06810.1"/>
    <property type="molecule type" value="Genomic_DNA"/>
</dbReference>
<evidence type="ECO:0000313" key="4">
    <source>
        <dbReference type="Proteomes" id="UP000230605"/>
    </source>
</evidence>
<evidence type="ECO:0000313" key="3">
    <source>
        <dbReference type="EMBL" id="WPB06810.1"/>
    </source>
</evidence>
<evidence type="ECO:0000313" key="5">
    <source>
        <dbReference type="Proteomes" id="UP001302367"/>
    </source>
</evidence>
<dbReference type="Proteomes" id="UP000230605">
    <property type="component" value="Chromosome 8"/>
</dbReference>
<dbReference type="InterPro" id="IPR031348">
    <property type="entry name" value="PigL_N"/>
</dbReference>
<name>A0A2G5HUU2_CERBT</name>
<dbReference type="EMBL" id="LKMD01000103">
    <property type="protein sequence ID" value="PIA96288.1"/>
    <property type="molecule type" value="Genomic_DNA"/>
</dbReference>
<reference evidence="2 4" key="1">
    <citation type="submission" date="2015-10" db="EMBL/GenBank/DDBJ databases">
        <title>The cercosporin biosynthetic gene cluster was horizontally transferred to several fungal lineages and shown to be expanded in Cercospora beticola based on microsynteny with recipient genomes.</title>
        <authorList>
            <person name="De Jonge R."/>
            <person name="Ebert M.K."/>
            <person name="Suttle J.C."/>
            <person name="Jurick Ii W.M."/>
            <person name="Secor G.A."/>
            <person name="Thomma B.P."/>
            <person name="Van De Peer Y."/>
            <person name="Bolton M.D."/>
        </authorList>
    </citation>
    <scope>NUCLEOTIDE SEQUENCE [LARGE SCALE GENOMIC DNA]</scope>
    <source>
        <strain evidence="2 4">09-40</strain>
    </source>
</reference>
<dbReference type="AlphaFoldDB" id="A0A2G5HUU2"/>
<accession>A0A2G5HUU2</accession>
<evidence type="ECO:0000313" key="2">
    <source>
        <dbReference type="EMBL" id="PIA96288.1"/>
    </source>
</evidence>